<dbReference type="Proteomes" id="UP001620645">
    <property type="component" value="Unassembled WGS sequence"/>
</dbReference>
<dbReference type="EMBL" id="JBICCN010000450">
    <property type="protein sequence ID" value="KAL3068222.1"/>
    <property type="molecule type" value="Genomic_DNA"/>
</dbReference>
<accession>A0ABD2HSF4</accession>
<organism evidence="2 3">
    <name type="scientific">Heterodera schachtii</name>
    <name type="common">Sugarbeet cyst nematode worm</name>
    <name type="synonym">Tylenchus schachtii</name>
    <dbReference type="NCBI Taxonomy" id="97005"/>
    <lineage>
        <taxon>Eukaryota</taxon>
        <taxon>Metazoa</taxon>
        <taxon>Ecdysozoa</taxon>
        <taxon>Nematoda</taxon>
        <taxon>Chromadorea</taxon>
        <taxon>Rhabditida</taxon>
        <taxon>Tylenchina</taxon>
        <taxon>Tylenchomorpha</taxon>
        <taxon>Tylenchoidea</taxon>
        <taxon>Heteroderidae</taxon>
        <taxon>Heteroderinae</taxon>
        <taxon>Heterodera</taxon>
    </lineage>
</organism>
<comment type="caution">
    <text evidence="2">The sequence shown here is derived from an EMBL/GenBank/DDBJ whole genome shotgun (WGS) entry which is preliminary data.</text>
</comment>
<reference evidence="2 3" key="1">
    <citation type="submission" date="2024-10" db="EMBL/GenBank/DDBJ databases">
        <authorList>
            <person name="Kim D."/>
        </authorList>
    </citation>
    <scope>NUCLEOTIDE SEQUENCE [LARGE SCALE GENOMIC DNA]</scope>
    <source>
        <strain evidence="2">Taebaek</strain>
    </source>
</reference>
<name>A0ABD2HSF4_HETSC</name>
<dbReference type="AlphaFoldDB" id="A0ABD2HSF4"/>
<gene>
    <name evidence="2" type="ORF">niasHS_016416</name>
</gene>
<evidence type="ECO:0000256" key="1">
    <source>
        <dbReference type="SAM" id="MobiDB-lite"/>
    </source>
</evidence>
<proteinExistence type="predicted"/>
<protein>
    <submittedName>
        <fullName evidence="2">Uncharacterized protein</fullName>
    </submittedName>
</protein>
<feature type="region of interest" description="Disordered" evidence="1">
    <location>
        <begin position="77"/>
        <end position="98"/>
    </location>
</feature>
<sequence>MGRGGGGFLKGLIGADYGQTKARLAKVCRTRWTAAELVLLRRPVAETEGSGSLFGLRRATAIRSAAPEDSRLRTMRNTQVHNQVRYMYRGPHPPPPDF</sequence>
<evidence type="ECO:0000313" key="2">
    <source>
        <dbReference type="EMBL" id="KAL3068222.1"/>
    </source>
</evidence>
<keyword evidence="3" id="KW-1185">Reference proteome</keyword>
<evidence type="ECO:0000313" key="3">
    <source>
        <dbReference type="Proteomes" id="UP001620645"/>
    </source>
</evidence>